<evidence type="ECO:0000256" key="3">
    <source>
        <dbReference type="ARBA" id="ARBA00023015"/>
    </source>
</evidence>
<dbReference type="InterPro" id="IPR016032">
    <property type="entry name" value="Sig_transdc_resp-reg_C-effctor"/>
</dbReference>
<feature type="DNA-binding region" description="OmpR/PhoB-type" evidence="6">
    <location>
        <begin position="1"/>
        <end position="101"/>
    </location>
</feature>
<proteinExistence type="inferred from homology"/>
<evidence type="ECO:0000256" key="5">
    <source>
        <dbReference type="ARBA" id="ARBA00023163"/>
    </source>
</evidence>
<evidence type="ECO:0000256" key="1">
    <source>
        <dbReference type="ARBA" id="ARBA00005820"/>
    </source>
</evidence>
<dbReference type="SMART" id="SM00862">
    <property type="entry name" value="Trans_reg_C"/>
    <property type="match status" value="1"/>
</dbReference>
<dbReference type="PANTHER" id="PTHR35807:SF1">
    <property type="entry name" value="TRANSCRIPTIONAL REGULATOR REDD"/>
    <property type="match status" value="1"/>
</dbReference>
<dbReference type="Pfam" id="PF00486">
    <property type="entry name" value="Trans_reg_C"/>
    <property type="match status" value="1"/>
</dbReference>
<dbReference type="Proteomes" id="UP000606194">
    <property type="component" value="Unassembled WGS sequence"/>
</dbReference>
<dbReference type="AlphaFoldDB" id="A0A918G2F6"/>
<name>A0A918G2F6_9ACTN</name>
<dbReference type="Pfam" id="PF03704">
    <property type="entry name" value="BTAD"/>
    <property type="match status" value="1"/>
</dbReference>
<dbReference type="InterPro" id="IPR051677">
    <property type="entry name" value="AfsR-DnrI-RedD_regulator"/>
</dbReference>
<dbReference type="SMART" id="SM01043">
    <property type="entry name" value="BTAD"/>
    <property type="match status" value="1"/>
</dbReference>
<sequence length="272" mass="29600">MENSALELRVLGPLEAAVHGRPVGLGGPQPRGVLAQLAAVPGRTVSVWALVDGLWGASPPQDAHRTVRTYVSRLRAALRRAAGTDAPTALVTRPPGYQLRVDPTMVDAVRFERSVTSARQTLGTQPRLAFEQLTAALGLWRGDAFAEFRHLPEIAARSARLEQVRLSAVEARIEAALVLRLDAQAAVELEGLVRAHPTRELLWGQLMIAFYRLGRQADALAAFRTVRALLREEHGVEPSPALADVHHRVLRHDVALSHDRLPPLPGSVLRGP</sequence>
<feature type="domain" description="OmpR/PhoB-type" evidence="7">
    <location>
        <begin position="1"/>
        <end position="101"/>
    </location>
</feature>
<dbReference type="InterPro" id="IPR011990">
    <property type="entry name" value="TPR-like_helical_dom_sf"/>
</dbReference>
<keyword evidence="5" id="KW-0804">Transcription</keyword>
<keyword evidence="3" id="KW-0805">Transcription regulation</keyword>
<evidence type="ECO:0000313" key="8">
    <source>
        <dbReference type="EMBL" id="GGS14061.1"/>
    </source>
</evidence>
<comment type="similarity">
    <text evidence="1">Belongs to the AfsR/DnrI/RedD regulatory family.</text>
</comment>
<dbReference type="SUPFAM" id="SSF46894">
    <property type="entry name" value="C-terminal effector domain of the bipartite response regulators"/>
    <property type="match status" value="1"/>
</dbReference>
<dbReference type="EMBL" id="BMTL01000030">
    <property type="protein sequence ID" value="GGS14061.1"/>
    <property type="molecule type" value="Genomic_DNA"/>
</dbReference>
<dbReference type="InterPro" id="IPR001867">
    <property type="entry name" value="OmpR/PhoB-type_DNA-bd"/>
</dbReference>
<dbReference type="Gene3D" id="1.25.40.10">
    <property type="entry name" value="Tetratricopeptide repeat domain"/>
    <property type="match status" value="1"/>
</dbReference>
<dbReference type="PANTHER" id="PTHR35807">
    <property type="entry name" value="TRANSCRIPTIONAL REGULATOR REDD-RELATED"/>
    <property type="match status" value="1"/>
</dbReference>
<protein>
    <recommendedName>
        <fullName evidence="7">OmpR/PhoB-type domain-containing protein</fullName>
    </recommendedName>
</protein>
<keyword evidence="2" id="KW-0902">Two-component regulatory system</keyword>
<keyword evidence="4 6" id="KW-0238">DNA-binding</keyword>
<evidence type="ECO:0000256" key="6">
    <source>
        <dbReference type="PROSITE-ProRule" id="PRU01091"/>
    </source>
</evidence>
<dbReference type="InterPro" id="IPR036388">
    <property type="entry name" value="WH-like_DNA-bd_sf"/>
</dbReference>
<dbReference type="InterPro" id="IPR005158">
    <property type="entry name" value="BTAD"/>
</dbReference>
<reference evidence="8" key="1">
    <citation type="journal article" date="2014" name="Int. J. Syst. Evol. Microbiol.">
        <title>Complete genome sequence of Corynebacterium casei LMG S-19264T (=DSM 44701T), isolated from a smear-ripened cheese.</title>
        <authorList>
            <consortium name="US DOE Joint Genome Institute (JGI-PGF)"/>
            <person name="Walter F."/>
            <person name="Albersmeier A."/>
            <person name="Kalinowski J."/>
            <person name="Ruckert C."/>
        </authorList>
    </citation>
    <scope>NUCLEOTIDE SEQUENCE</scope>
    <source>
        <strain evidence="8">JCM 4386</strain>
    </source>
</reference>
<comment type="caution">
    <text evidence="8">The sequence shown here is derived from an EMBL/GenBank/DDBJ whole genome shotgun (WGS) entry which is preliminary data.</text>
</comment>
<dbReference type="Gene3D" id="1.10.10.10">
    <property type="entry name" value="Winged helix-like DNA-binding domain superfamily/Winged helix DNA-binding domain"/>
    <property type="match status" value="1"/>
</dbReference>
<organism evidence="8 9">
    <name type="scientific">Streptomyces humidus</name>
    <dbReference type="NCBI Taxonomy" id="52259"/>
    <lineage>
        <taxon>Bacteria</taxon>
        <taxon>Bacillati</taxon>
        <taxon>Actinomycetota</taxon>
        <taxon>Actinomycetes</taxon>
        <taxon>Kitasatosporales</taxon>
        <taxon>Streptomycetaceae</taxon>
        <taxon>Streptomyces</taxon>
    </lineage>
</organism>
<evidence type="ECO:0000259" key="7">
    <source>
        <dbReference type="PROSITE" id="PS51755"/>
    </source>
</evidence>
<dbReference type="RefSeq" id="WP_190152622.1">
    <property type="nucleotide sequence ID" value="NZ_BMTL01000030.1"/>
</dbReference>
<evidence type="ECO:0000256" key="2">
    <source>
        <dbReference type="ARBA" id="ARBA00023012"/>
    </source>
</evidence>
<evidence type="ECO:0000313" key="9">
    <source>
        <dbReference type="Proteomes" id="UP000606194"/>
    </source>
</evidence>
<dbReference type="GO" id="GO:0006355">
    <property type="term" value="P:regulation of DNA-templated transcription"/>
    <property type="evidence" value="ECO:0007669"/>
    <property type="project" value="InterPro"/>
</dbReference>
<dbReference type="GO" id="GO:0000160">
    <property type="term" value="P:phosphorelay signal transduction system"/>
    <property type="evidence" value="ECO:0007669"/>
    <property type="project" value="UniProtKB-KW"/>
</dbReference>
<gene>
    <name evidence="8" type="ORF">GCM10010269_61710</name>
</gene>
<accession>A0A918G2F6</accession>
<dbReference type="CDD" id="cd15831">
    <property type="entry name" value="BTAD"/>
    <property type="match status" value="1"/>
</dbReference>
<evidence type="ECO:0000256" key="4">
    <source>
        <dbReference type="ARBA" id="ARBA00023125"/>
    </source>
</evidence>
<dbReference type="SUPFAM" id="SSF48452">
    <property type="entry name" value="TPR-like"/>
    <property type="match status" value="1"/>
</dbReference>
<reference evidence="8" key="2">
    <citation type="submission" date="2020-09" db="EMBL/GenBank/DDBJ databases">
        <authorList>
            <person name="Sun Q."/>
            <person name="Ohkuma M."/>
        </authorList>
    </citation>
    <scope>NUCLEOTIDE SEQUENCE</scope>
    <source>
        <strain evidence="8">JCM 4386</strain>
    </source>
</reference>
<dbReference type="PROSITE" id="PS51755">
    <property type="entry name" value="OMPR_PHOB"/>
    <property type="match status" value="1"/>
</dbReference>
<keyword evidence="9" id="KW-1185">Reference proteome</keyword>
<dbReference type="GO" id="GO:0003677">
    <property type="term" value="F:DNA binding"/>
    <property type="evidence" value="ECO:0007669"/>
    <property type="project" value="UniProtKB-UniRule"/>
</dbReference>